<keyword evidence="7" id="KW-1185">Reference proteome</keyword>
<dbReference type="Gene3D" id="3.30.465.10">
    <property type="match status" value="1"/>
</dbReference>
<evidence type="ECO:0000256" key="1">
    <source>
        <dbReference type="ARBA" id="ARBA00022630"/>
    </source>
</evidence>
<dbReference type="PANTHER" id="PTHR42659:SF2">
    <property type="entry name" value="XANTHINE DEHYDROGENASE SUBUNIT C-RELATED"/>
    <property type="match status" value="1"/>
</dbReference>
<dbReference type="GO" id="GO:0071949">
    <property type="term" value="F:FAD binding"/>
    <property type="evidence" value="ECO:0007669"/>
    <property type="project" value="InterPro"/>
</dbReference>
<dbReference type="InterPro" id="IPR016169">
    <property type="entry name" value="FAD-bd_PCMH_sub2"/>
</dbReference>
<accession>A0A918E141</accession>
<dbReference type="InterPro" id="IPR036318">
    <property type="entry name" value="FAD-bd_PCMH-like_sf"/>
</dbReference>
<dbReference type="SMART" id="SM01092">
    <property type="entry name" value="CO_deh_flav_C"/>
    <property type="match status" value="1"/>
</dbReference>
<dbReference type="PROSITE" id="PS51387">
    <property type="entry name" value="FAD_PCMH"/>
    <property type="match status" value="1"/>
</dbReference>
<feature type="compositionally biased region" description="Basic and acidic residues" evidence="4">
    <location>
        <begin position="303"/>
        <end position="312"/>
    </location>
</feature>
<protein>
    <submittedName>
        <fullName evidence="6">Carbon monoxide dehydrogenase medium subunit</fullName>
    </submittedName>
</protein>
<organism evidence="6 7">
    <name type="scientific">Wenjunlia tyrosinilytica</name>
    <dbReference type="NCBI Taxonomy" id="1544741"/>
    <lineage>
        <taxon>Bacteria</taxon>
        <taxon>Bacillati</taxon>
        <taxon>Actinomycetota</taxon>
        <taxon>Actinomycetes</taxon>
        <taxon>Kitasatosporales</taxon>
        <taxon>Streptomycetaceae</taxon>
        <taxon>Wenjunlia</taxon>
    </lineage>
</organism>
<dbReference type="RefSeq" id="WP_189134638.1">
    <property type="nucleotide sequence ID" value="NZ_BMMS01000029.1"/>
</dbReference>
<evidence type="ECO:0000313" key="7">
    <source>
        <dbReference type="Proteomes" id="UP000641932"/>
    </source>
</evidence>
<feature type="domain" description="FAD-binding PCMH-type" evidence="5">
    <location>
        <begin position="1"/>
        <end position="177"/>
    </location>
</feature>
<dbReference type="SUPFAM" id="SSF55447">
    <property type="entry name" value="CO dehydrogenase flavoprotein C-terminal domain-like"/>
    <property type="match status" value="1"/>
</dbReference>
<evidence type="ECO:0000256" key="4">
    <source>
        <dbReference type="SAM" id="MobiDB-lite"/>
    </source>
</evidence>
<evidence type="ECO:0000256" key="3">
    <source>
        <dbReference type="ARBA" id="ARBA00023002"/>
    </source>
</evidence>
<feature type="region of interest" description="Disordered" evidence="4">
    <location>
        <begin position="285"/>
        <end position="312"/>
    </location>
</feature>
<evidence type="ECO:0000313" key="6">
    <source>
        <dbReference type="EMBL" id="GGO96590.1"/>
    </source>
</evidence>
<keyword evidence="2" id="KW-0274">FAD</keyword>
<proteinExistence type="predicted"/>
<comment type="caution">
    <text evidence="6">The sequence shown here is derived from an EMBL/GenBank/DDBJ whole genome shotgun (WGS) entry which is preliminary data.</text>
</comment>
<dbReference type="InterPro" id="IPR002346">
    <property type="entry name" value="Mopterin_DH_FAD-bd"/>
</dbReference>
<gene>
    <name evidence="6" type="ORF">GCM10012280_56430</name>
</gene>
<dbReference type="InterPro" id="IPR016167">
    <property type="entry name" value="FAD-bd_PCMH_sub1"/>
</dbReference>
<dbReference type="InterPro" id="IPR051312">
    <property type="entry name" value="Diverse_Substr_Oxidored"/>
</dbReference>
<sequence>MKPPAFRYHSPRSLPEALDTLDAVGHDGKVLAGGQSLIPILNMRLAAPGHLVDINGLTELAYVRTDADGVRVGALARHADVEADADAHRAVSLLRQGLRLVAHPVIRNRGTTVGSLVHADPSGEMTAVLSLLGGSVELARLGGTRRVGAADFFTGPLESCVEPGEMAVSAYFPRLRGRTGTEFIEAARRHGDYAMCGVAAAVTLDDDLRIVSARAAYLSVSPVPLVLDLTETLAGATPDTAHWRAAGELAADRTEPDSDIHATAEYRRHLVRVLTARALRTAAVRGADPAVGGDGQGSDDQGSDDRECGARD</sequence>
<dbReference type="InterPro" id="IPR016166">
    <property type="entry name" value="FAD-bd_PCMH"/>
</dbReference>
<keyword evidence="3" id="KW-0560">Oxidoreductase</keyword>
<evidence type="ECO:0000256" key="2">
    <source>
        <dbReference type="ARBA" id="ARBA00022827"/>
    </source>
</evidence>
<reference evidence="6" key="1">
    <citation type="journal article" date="2014" name="Int. J. Syst. Evol. Microbiol.">
        <title>Complete genome sequence of Corynebacterium casei LMG S-19264T (=DSM 44701T), isolated from a smear-ripened cheese.</title>
        <authorList>
            <consortium name="US DOE Joint Genome Institute (JGI-PGF)"/>
            <person name="Walter F."/>
            <person name="Albersmeier A."/>
            <person name="Kalinowski J."/>
            <person name="Ruckert C."/>
        </authorList>
    </citation>
    <scope>NUCLEOTIDE SEQUENCE</scope>
    <source>
        <strain evidence="6">CGMCC 4.7201</strain>
    </source>
</reference>
<reference evidence="6" key="2">
    <citation type="submission" date="2020-09" db="EMBL/GenBank/DDBJ databases">
        <authorList>
            <person name="Sun Q."/>
            <person name="Zhou Y."/>
        </authorList>
    </citation>
    <scope>NUCLEOTIDE SEQUENCE</scope>
    <source>
        <strain evidence="6">CGMCC 4.7201</strain>
    </source>
</reference>
<dbReference type="InterPro" id="IPR036683">
    <property type="entry name" value="CO_DH_flav_C_dom_sf"/>
</dbReference>
<keyword evidence="1" id="KW-0285">Flavoprotein</keyword>
<dbReference type="Pfam" id="PF03450">
    <property type="entry name" value="CO_deh_flav_C"/>
    <property type="match status" value="1"/>
</dbReference>
<name>A0A918E141_9ACTN</name>
<dbReference type="PANTHER" id="PTHR42659">
    <property type="entry name" value="XANTHINE DEHYDROGENASE SUBUNIT C-RELATED"/>
    <property type="match status" value="1"/>
</dbReference>
<dbReference type="Gene3D" id="3.30.390.50">
    <property type="entry name" value="CO dehydrogenase flavoprotein, C-terminal domain"/>
    <property type="match status" value="1"/>
</dbReference>
<dbReference type="AlphaFoldDB" id="A0A918E141"/>
<dbReference type="SUPFAM" id="SSF56176">
    <property type="entry name" value="FAD-binding/transporter-associated domain-like"/>
    <property type="match status" value="1"/>
</dbReference>
<dbReference type="Gene3D" id="3.30.43.10">
    <property type="entry name" value="Uridine Diphospho-n-acetylenolpyruvylglucosamine Reductase, domain 2"/>
    <property type="match status" value="1"/>
</dbReference>
<dbReference type="Pfam" id="PF00941">
    <property type="entry name" value="FAD_binding_5"/>
    <property type="match status" value="1"/>
</dbReference>
<dbReference type="GO" id="GO:0016491">
    <property type="term" value="F:oxidoreductase activity"/>
    <property type="evidence" value="ECO:0007669"/>
    <property type="project" value="UniProtKB-KW"/>
</dbReference>
<dbReference type="InterPro" id="IPR005107">
    <property type="entry name" value="CO_DH_flav_C"/>
</dbReference>
<evidence type="ECO:0000259" key="5">
    <source>
        <dbReference type="PROSITE" id="PS51387"/>
    </source>
</evidence>
<dbReference type="Proteomes" id="UP000641932">
    <property type="component" value="Unassembled WGS sequence"/>
</dbReference>
<dbReference type="EMBL" id="BMMS01000029">
    <property type="protein sequence ID" value="GGO96590.1"/>
    <property type="molecule type" value="Genomic_DNA"/>
</dbReference>